<evidence type="ECO:0000256" key="1">
    <source>
        <dbReference type="SAM" id="MobiDB-lite"/>
    </source>
</evidence>
<evidence type="ECO:0000313" key="3">
    <source>
        <dbReference type="Proteomes" id="UP001266305"/>
    </source>
</evidence>
<feature type="compositionally biased region" description="Basic and acidic residues" evidence="1">
    <location>
        <begin position="233"/>
        <end position="247"/>
    </location>
</feature>
<feature type="compositionally biased region" description="Pro residues" evidence="1">
    <location>
        <begin position="81"/>
        <end position="94"/>
    </location>
</feature>
<protein>
    <submittedName>
        <fullName evidence="2">Uncharacterized protein</fullName>
    </submittedName>
</protein>
<feature type="compositionally biased region" description="Basic and acidic residues" evidence="1">
    <location>
        <begin position="1"/>
        <end position="10"/>
    </location>
</feature>
<keyword evidence="3" id="KW-1185">Reference proteome</keyword>
<proteinExistence type="predicted"/>
<reference evidence="2 3" key="1">
    <citation type="submission" date="2023-05" db="EMBL/GenBank/DDBJ databases">
        <title>B98-5 Cell Line De Novo Hybrid Assembly: An Optical Mapping Approach.</title>
        <authorList>
            <person name="Kananen K."/>
            <person name="Auerbach J.A."/>
            <person name="Kautto E."/>
            <person name="Blachly J.S."/>
        </authorList>
    </citation>
    <scope>NUCLEOTIDE SEQUENCE [LARGE SCALE GENOMIC DNA]</scope>
    <source>
        <strain evidence="2">B95-8</strain>
        <tissue evidence="2">Cell line</tissue>
    </source>
</reference>
<feature type="compositionally biased region" description="Pro residues" evidence="1">
    <location>
        <begin position="131"/>
        <end position="142"/>
    </location>
</feature>
<gene>
    <name evidence="2" type="ORF">P7K49_023349</name>
</gene>
<accession>A0ABQ9UMZ1</accession>
<evidence type="ECO:0000313" key="2">
    <source>
        <dbReference type="EMBL" id="KAK2097898.1"/>
    </source>
</evidence>
<dbReference type="Proteomes" id="UP001266305">
    <property type="component" value="Unassembled WGS sequence"/>
</dbReference>
<organism evidence="2 3">
    <name type="scientific">Saguinus oedipus</name>
    <name type="common">Cotton-top tamarin</name>
    <name type="synonym">Oedipomidas oedipus</name>
    <dbReference type="NCBI Taxonomy" id="9490"/>
    <lineage>
        <taxon>Eukaryota</taxon>
        <taxon>Metazoa</taxon>
        <taxon>Chordata</taxon>
        <taxon>Craniata</taxon>
        <taxon>Vertebrata</taxon>
        <taxon>Euteleostomi</taxon>
        <taxon>Mammalia</taxon>
        <taxon>Eutheria</taxon>
        <taxon>Euarchontoglires</taxon>
        <taxon>Primates</taxon>
        <taxon>Haplorrhini</taxon>
        <taxon>Platyrrhini</taxon>
        <taxon>Cebidae</taxon>
        <taxon>Callitrichinae</taxon>
        <taxon>Saguinus</taxon>
    </lineage>
</organism>
<name>A0ABQ9UMZ1_SAGOE</name>
<sequence length="302" mass="31287">MASLQREGRRSRLQRGGGNAAARLGSPTACTTRTSVPRSHDPVPLLIQSLGISAPTPGPQVLAPSSTAGLLQGCAGSAGPRPRPIPLPRIPRLPSPAADPRASQNPRPSAPPACPHPGHGPGRGGGAQAQPPGPRLPGPIVPRRPSRALQATPREPRRPQLTALGSGKSWKAESSPRGLNPFSALPRGMGWAQRTLGSFSRGDSRLRTRGPVQGDWDGAGSDPSFPGPSSLDLGKKGDSYESREEAGKPPLSLSPVGAGSLGIWGSPNAREGPWAAGRSPSRQGCASRAQKALFQIWRLLVP</sequence>
<feature type="compositionally biased region" description="Polar residues" evidence="1">
    <location>
        <begin position="28"/>
        <end position="37"/>
    </location>
</feature>
<dbReference type="EMBL" id="JASSZA010000011">
    <property type="protein sequence ID" value="KAK2097898.1"/>
    <property type="molecule type" value="Genomic_DNA"/>
</dbReference>
<feature type="region of interest" description="Disordered" evidence="1">
    <location>
        <begin position="1"/>
        <end position="285"/>
    </location>
</feature>
<comment type="caution">
    <text evidence="2">The sequence shown here is derived from an EMBL/GenBank/DDBJ whole genome shotgun (WGS) entry which is preliminary data.</text>
</comment>